<evidence type="ECO:0000313" key="3">
    <source>
        <dbReference type="Proteomes" id="UP001501353"/>
    </source>
</evidence>
<organism evidence="2 3">
    <name type="scientific">Actimicrobium antarcticum</name>
    <dbReference type="NCBI Taxonomy" id="1051899"/>
    <lineage>
        <taxon>Bacteria</taxon>
        <taxon>Pseudomonadati</taxon>
        <taxon>Pseudomonadota</taxon>
        <taxon>Betaproteobacteria</taxon>
        <taxon>Burkholderiales</taxon>
        <taxon>Oxalobacteraceae</taxon>
        <taxon>Actimicrobium</taxon>
    </lineage>
</organism>
<dbReference type="EMBL" id="BAAAZE010000009">
    <property type="protein sequence ID" value="GAA4026387.1"/>
    <property type="molecule type" value="Genomic_DNA"/>
</dbReference>
<feature type="compositionally biased region" description="Basic and acidic residues" evidence="1">
    <location>
        <begin position="65"/>
        <end position="78"/>
    </location>
</feature>
<evidence type="ECO:0000256" key="1">
    <source>
        <dbReference type="SAM" id="MobiDB-lite"/>
    </source>
</evidence>
<comment type="caution">
    <text evidence="2">The sequence shown here is derived from an EMBL/GenBank/DDBJ whole genome shotgun (WGS) entry which is preliminary data.</text>
</comment>
<name>A0ABP7THV0_9BURK</name>
<sequence length="145" mass="15775">MSMHSSDSGIPLLTEILPVPADDSPAQDGPAAVLAHPVLLLDIAAPLQTPSPTSGDASAASSALHWDEQDRESMEARISDRITRQVLRRLDFVLEQRVRDSLADVLQVAVEGLTQEIRRGLHQTLEDTIGRAVAQELSHLQKTKD</sequence>
<keyword evidence="3" id="KW-1185">Reference proteome</keyword>
<feature type="compositionally biased region" description="Polar residues" evidence="1">
    <location>
        <begin position="48"/>
        <end position="61"/>
    </location>
</feature>
<dbReference type="Proteomes" id="UP001501353">
    <property type="component" value="Unassembled WGS sequence"/>
</dbReference>
<proteinExistence type="predicted"/>
<accession>A0ABP7THV0</accession>
<gene>
    <name evidence="2" type="ORF">GCM10022212_25430</name>
</gene>
<reference evidence="3" key="1">
    <citation type="journal article" date="2019" name="Int. J. Syst. Evol. Microbiol.">
        <title>The Global Catalogue of Microorganisms (GCM) 10K type strain sequencing project: providing services to taxonomists for standard genome sequencing and annotation.</title>
        <authorList>
            <consortium name="The Broad Institute Genomics Platform"/>
            <consortium name="The Broad Institute Genome Sequencing Center for Infectious Disease"/>
            <person name="Wu L."/>
            <person name="Ma J."/>
        </authorList>
    </citation>
    <scope>NUCLEOTIDE SEQUENCE [LARGE SCALE GENOMIC DNA]</scope>
    <source>
        <strain evidence="3">JCM 16673</strain>
    </source>
</reference>
<protein>
    <submittedName>
        <fullName evidence="2">Uncharacterized protein</fullName>
    </submittedName>
</protein>
<evidence type="ECO:0000313" key="2">
    <source>
        <dbReference type="EMBL" id="GAA4026387.1"/>
    </source>
</evidence>
<dbReference type="RefSeq" id="WP_344763725.1">
    <property type="nucleotide sequence ID" value="NZ_BAAAZE010000009.1"/>
</dbReference>
<feature type="region of interest" description="Disordered" evidence="1">
    <location>
        <begin position="47"/>
        <end position="78"/>
    </location>
</feature>